<comment type="similarity">
    <text evidence="1">Belongs to the short-chain dehydrogenases/reductases (SDR) family.</text>
</comment>
<dbReference type="Pfam" id="PF00106">
    <property type="entry name" value="adh_short"/>
    <property type="match status" value="1"/>
</dbReference>
<dbReference type="PROSITE" id="PS51257">
    <property type="entry name" value="PROKAR_LIPOPROTEIN"/>
    <property type="match status" value="1"/>
</dbReference>
<dbReference type="InterPro" id="IPR036291">
    <property type="entry name" value="NAD(P)-bd_dom_sf"/>
</dbReference>
<organism evidence="3">
    <name type="scientific">marine metagenome</name>
    <dbReference type="NCBI Taxonomy" id="408172"/>
    <lineage>
        <taxon>unclassified sequences</taxon>
        <taxon>metagenomes</taxon>
        <taxon>ecological metagenomes</taxon>
    </lineage>
</organism>
<evidence type="ECO:0008006" key="4">
    <source>
        <dbReference type="Google" id="ProtNLM"/>
    </source>
</evidence>
<name>A0A382AIZ5_9ZZZZ</name>
<evidence type="ECO:0000256" key="2">
    <source>
        <dbReference type="ARBA" id="ARBA00023002"/>
    </source>
</evidence>
<protein>
    <recommendedName>
        <fullName evidence="4">Oxidoreductase</fullName>
    </recommendedName>
</protein>
<dbReference type="PRINTS" id="PR00081">
    <property type="entry name" value="GDHRDH"/>
</dbReference>
<keyword evidence="2" id="KW-0560">Oxidoreductase</keyword>
<reference evidence="3" key="1">
    <citation type="submission" date="2018-05" db="EMBL/GenBank/DDBJ databases">
        <authorList>
            <person name="Lanie J.A."/>
            <person name="Ng W.-L."/>
            <person name="Kazmierczak K.M."/>
            <person name="Andrzejewski T.M."/>
            <person name="Davidsen T.M."/>
            <person name="Wayne K.J."/>
            <person name="Tettelin H."/>
            <person name="Glass J.I."/>
            <person name="Rusch D."/>
            <person name="Podicherti R."/>
            <person name="Tsui H.-C.T."/>
            <person name="Winkler M.E."/>
        </authorList>
    </citation>
    <scope>NUCLEOTIDE SEQUENCE</scope>
</reference>
<dbReference type="PANTHER" id="PTHR24320:SF148">
    <property type="entry name" value="NAD(P)-BINDING ROSSMANN-FOLD SUPERFAMILY PROTEIN"/>
    <property type="match status" value="1"/>
</dbReference>
<dbReference type="EMBL" id="UINC01025418">
    <property type="protein sequence ID" value="SVB00963.1"/>
    <property type="molecule type" value="Genomic_DNA"/>
</dbReference>
<accession>A0A382AIZ5</accession>
<dbReference type="SUPFAM" id="SSF51735">
    <property type="entry name" value="NAD(P)-binding Rossmann-fold domains"/>
    <property type="match status" value="1"/>
</dbReference>
<dbReference type="GO" id="GO:0016491">
    <property type="term" value="F:oxidoreductase activity"/>
    <property type="evidence" value="ECO:0007669"/>
    <property type="project" value="UniProtKB-KW"/>
</dbReference>
<evidence type="ECO:0000313" key="3">
    <source>
        <dbReference type="EMBL" id="SVB00963.1"/>
    </source>
</evidence>
<dbReference type="Gene3D" id="3.40.50.720">
    <property type="entry name" value="NAD(P)-binding Rossmann-like Domain"/>
    <property type="match status" value="1"/>
</dbReference>
<dbReference type="AlphaFoldDB" id="A0A382AIZ5"/>
<sequence length="346" mass="37080">MNKEMKMNRRQFLYGTTAVAMPVLVGCDGDQPIVSIDESYPVGPFGATSTAEEVTLGFDLTGKTAIVTGCNSGLGFETMRVLALRGAHVIGTGRTLEKASKACSSVPGKTTPVALELSSLESIVECADTVARLGLPIDILVCNAGINTFGESVELVNGVERTFTVNYLGHFVLVNRLMPLMKQLQESRIVHVGSKSAYIQAPAVGIDFDNLRGEGVFDAQEAYGRSKLANALFSLELAERLEGSNITSNVIHPGLVQTNIARSAPIVLRKAFEWFGGAISKTLQEGAATQVYVATNPALKGVSGAYFEDCNAVTVSGDNFIFDKPMAEHLWSTGEEMAQGYLIEWE</sequence>
<gene>
    <name evidence="3" type="ORF">METZ01_LOCUS153817</name>
</gene>
<dbReference type="PANTHER" id="PTHR24320">
    <property type="entry name" value="RETINOL DEHYDROGENASE"/>
    <property type="match status" value="1"/>
</dbReference>
<proteinExistence type="inferred from homology"/>
<dbReference type="InterPro" id="IPR002347">
    <property type="entry name" value="SDR_fam"/>
</dbReference>
<evidence type="ECO:0000256" key="1">
    <source>
        <dbReference type="ARBA" id="ARBA00006484"/>
    </source>
</evidence>